<dbReference type="EMBL" id="CP003155">
    <property type="protein sequence ID" value="AEV28836.1"/>
    <property type="molecule type" value="Genomic_DNA"/>
</dbReference>
<keyword evidence="2" id="KW-0413">Isomerase</keyword>
<protein>
    <submittedName>
        <fullName evidence="2">Sugar phosphate isomerase/epimerase</fullName>
    </submittedName>
</protein>
<dbReference type="HOGENOM" id="CLU_061796_1_0_12"/>
<reference evidence="2 3" key="1">
    <citation type="submission" date="2011-11" db="EMBL/GenBank/DDBJ databases">
        <title>Complete sequence of Spirochaeta sp. grapes.</title>
        <authorList>
            <consortium name="US DOE Joint Genome Institute"/>
            <person name="Lucas S."/>
            <person name="Han J."/>
            <person name="Lapidus A."/>
            <person name="Cheng J.-F."/>
            <person name="Goodwin L."/>
            <person name="Pitluck S."/>
            <person name="Peters L."/>
            <person name="Ovchinnikova G."/>
            <person name="Munk A.C."/>
            <person name="Detter J.C."/>
            <person name="Han C."/>
            <person name="Tapia R."/>
            <person name="Land M."/>
            <person name="Hauser L."/>
            <person name="Kyrpides N."/>
            <person name="Ivanova N."/>
            <person name="Pagani I."/>
            <person name="Ritalahtilisa K."/>
            <person name="Loeffler F."/>
            <person name="Woyke T."/>
        </authorList>
    </citation>
    <scope>NUCLEOTIDE SEQUENCE [LARGE SCALE GENOMIC DNA]</scope>
    <source>
        <strain evidence="3">ATCC BAA-1885 / DSM 22778 / Grapes</strain>
    </source>
</reference>
<dbReference type="PANTHER" id="PTHR12110:SF21">
    <property type="entry name" value="XYLOSE ISOMERASE-LIKE TIM BARREL DOMAIN-CONTAINING PROTEIN"/>
    <property type="match status" value="1"/>
</dbReference>
<dbReference type="Gene3D" id="3.20.20.150">
    <property type="entry name" value="Divalent-metal-dependent TIM barrel enzymes"/>
    <property type="match status" value="1"/>
</dbReference>
<dbReference type="PANTHER" id="PTHR12110">
    <property type="entry name" value="HYDROXYPYRUVATE ISOMERASE"/>
    <property type="match status" value="1"/>
</dbReference>
<dbReference type="STRING" id="158190.SpiGrapes_1012"/>
<dbReference type="InterPro" id="IPR050312">
    <property type="entry name" value="IolE/XylAMocC-like"/>
</dbReference>
<organism evidence="2 3">
    <name type="scientific">Sphaerochaeta pleomorpha (strain ATCC BAA-1885 / DSM 22778 / Grapes)</name>
    <dbReference type="NCBI Taxonomy" id="158190"/>
    <lineage>
        <taxon>Bacteria</taxon>
        <taxon>Pseudomonadati</taxon>
        <taxon>Spirochaetota</taxon>
        <taxon>Spirochaetia</taxon>
        <taxon>Spirochaetales</taxon>
        <taxon>Sphaerochaetaceae</taxon>
        <taxon>Sphaerochaeta</taxon>
    </lineage>
</organism>
<sequence>MARPITIFTGQWADLPFEQVCKTVSEIGYDGVEIACWGDHMDVEKGAKDPSYIAEKKAILKKYNLQCFALGNHLGGQCVGDAFGDPRLAGFAPKKLSGNDQAIRDWGIQQMMYTAQAAKNMGCSVVTGFMGSPIWKFLYSFPSTSEMMVEAGYQEIYELWTPILDEFDRQGVKFALEVHPSEIAYDYYSTERLLQKFSHRAALGINFDPSHLQWQGLDPALFFRDFAKRIYHVHIKDCYVKLDGRSGILGSHIQFGDLRRGWNFVSPGHGDVNFDMIIREANAAGYKGPLSVEWEDNGMDRIFGATEALALSRKINFDPSNVDFDGAMEN</sequence>
<dbReference type="eggNOG" id="COG1082">
    <property type="taxonomic scope" value="Bacteria"/>
</dbReference>
<dbReference type="InterPro" id="IPR036237">
    <property type="entry name" value="Xyl_isomerase-like_sf"/>
</dbReference>
<accession>G8QRQ3</accession>
<gene>
    <name evidence="2" type="ordered locus">SpiGrapes_1012</name>
</gene>
<dbReference type="AlphaFoldDB" id="G8QRQ3"/>
<dbReference type="Proteomes" id="UP000005632">
    <property type="component" value="Chromosome"/>
</dbReference>
<name>G8QRQ3_SPHPG</name>
<dbReference type="Pfam" id="PF01261">
    <property type="entry name" value="AP_endonuc_2"/>
    <property type="match status" value="1"/>
</dbReference>
<dbReference type="InterPro" id="IPR013022">
    <property type="entry name" value="Xyl_isomerase-like_TIM-brl"/>
</dbReference>
<dbReference type="KEGG" id="sgp:SpiGrapes_1012"/>
<evidence type="ECO:0000313" key="3">
    <source>
        <dbReference type="Proteomes" id="UP000005632"/>
    </source>
</evidence>
<dbReference type="OrthoDB" id="9779184at2"/>
<evidence type="ECO:0000313" key="2">
    <source>
        <dbReference type="EMBL" id="AEV28836.1"/>
    </source>
</evidence>
<feature type="domain" description="Xylose isomerase-like TIM barrel" evidence="1">
    <location>
        <begin position="23"/>
        <end position="313"/>
    </location>
</feature>
<dbReference type="RefSeq" id="WP_014269685.1">
    <property type="nucleotide sequence ID" value="NC_016633.1"/>
</dbReference>
<dbReference type="GO" id="GO:0016853">
    <property type="term" value="F:isomerase activity"/>
    <property type="evidence" value="ECO:0007669"/>
    <property type="project" value="UniProtKB-KW"/>
</dbReference>
<keyword evidence="3" id="KW-1185">Reference proteome</keyword>
<proteinExistence type="predicted"/>
<evidence type="ECO:0000259" key="1">
    <source>
        <dbReference type="Pfam" id="PF01261"/>
    </source>
</evidence>
<dbReference type="SUPFAM" id="SSF51658">
    <property type="entry name" value="Xylose isomerase-like"/>
    <property type="match status" value="1"/>
</dbReference>